<dbReference type="Gene3D" id="2.60.40.790">
    <property type="match status" value="1"/>
</dbReference>
<dbReference type="InterPro" id="IPR037895">
    <property type="entry name" value="NUDCD1"/>
</dbReference>
<evidence type="ECO:0000256" key="5">
    <source>
        <dbReference type="ARBA" id="ARBA00023242"/>
    </source>
</evidence>
<name>A0A8E2B4X1_9APHY</name>
<dbReference type="PANTHER" id="PTHR21664:SF1">
    <property type="entry name" value="NUDC DOMAIN-CONTAINING PROTEIN 1"/>
    <property type="match status" value="1"/>
</dbReference>
<dbReference type="Pfam" id="PF04969">
    <property type="entry name" value="CS"/>
    <property type="match status" value="1"/>
</dbReference>
<dbReference type="SUPFAM" id="SSF49764">
    <property type="entry name" value="HSP20-like chaperones"/>
    <property type="match status" value="1"/>
</dbReference>
<dbReference type="InterPro" id="IPR007052">
    <property type="entry name" value="CS_dom"/>
</dbReference>
<proteinExistence type="predicted"/>
<accession>A0A8E2B4X1</accession>
<dbReference type="GO" id="GO:0005737">
    <property type="term" value="C:cytoplasm"/>
    <property type="evidence" value="ECO:0007669"/>
    <property type="project" value="UniProtKB-SubCell"/>
</dbReference>
<evidence type="ECO:0000256" key="2">
    <source>
        <dbReference type="ARBA" id="ARBA00004496"/>
    </source>
</evidence>
<keyword evidence="8" id="KW-1185">Reference proteome</keyword>
<reference evidence="7 8" key="1">
    <citation type="submission" date="2016-07" db="EMBL/GenBank/DDBJ databases">
        <title>Draft genome of the white-rot fungus Obba rivulosa 3A-2.</title>
        <authorList>
            <consortium name="DOE Joint Genome Institute"/>
            <person name="Miettinen O."/>
            <person name="Riley R."/>
            <person name="Acob R."/>
            <person name="Barry K."/>
            <person name="Cullen D."/>
            <person name="De Vries R."/>
            <person name="Hainaut M."/>
            <person name="Hatakka A."/>
            <person name="Henrissat B."/>
            <person name="Hilden K."/>
            <person name="Kuo R."/>
            <person name="Labutti K."/>
            <person name="Lipzen A."/>
            <person name="Makela M.R."/>
            <person name="Sandor L."/>
            <person name="Spatafora J.W."/>
            <person name="Grigoriev I.V."/>
            <person name="Hibbett D.S."/>
        </authorList>
    </citation>
    <scope>NUCLEOTIDE SEQUENCE [LARGE SCALE GENOMIC DNA]</scope>
    <source>
        <strain evidence="7 8">3A-2</strain>
    </source>
</reference>
<keyword evidence="4" id="KW-0963">Cytoplasm</keyword>
<feature type="domain" description="CS" evidence="6">
    <location>
        <begin position="308"/>
        <end position="413"/>
    </location>
</feature>
<evidence type="ECO:0000256" key="4">
    <source>
        <dbReference type="ARBA" id="ARBA00022490"/>
    </source>
</evidence>
<protein>
    <recommendedName>
        <fullName evidence="3">NudC domain-containing protein 1</fullName>
    </recommendedName>
</protein>
<dbReference type="PROSITE" id="PS51203">
    <property type="entry name" value="CS"/>
    <property type="match status" value="1"/>
</dbReference>
<dbReference type="PANTHER" id="PTHR21664">
    <property type="entry name" value="CHRONIC MYELOGENOUS LEUKEMIA TUMOR ANTIGEN 66"/>
    <property type="match status" value="1"/>
</dbReference>
<evidence type="ECO:0000256" key="3">
    <source>
        <dbReference type="ARBA" id="ARBA00018915"/>
    </source>
</evidence>
<dbReference type="EMBL" id="KV722378">
    <property type="protein sequence ID" value="OCH91845.1"/>
    <property type="molecule type" value="Genomic_DNA"/>
</dbReference>
<organism evidence="7 8">
    <name type="scientific">Obba rivulosa</name>
    <dbReference type="NCBI Taxonomy" id="1052685"/>
    <lineage>
        <taxon>Eukaryota</taxon>
        <taxon>Fungi</taxon>
        <taxon>Dikarya</taxon>
        <taxon>Basidiomycota</taxon>
        <taxon>Agaricomycotina</taxon>
        <taxon>Agaricomycetes</taxon>
        <taxon>Polyporales</taxon>
        <taxon>Gelatoporiaceae</taxon>
        <taxon>Obba</taxon>
    </lineage>
</organism>
<sequence>MPTFQPNRALLNPKFEGYKLSPIEQDDAVSRYALEHKPSQTNVSGRSHVTFQEVASRIRHNHLTVASQGGRAVYVDGDLRVISVTLNENTLVPSFNVLYELPKPIQSPSTDVTQREYPSAGLVDASSLFVSDGYSTLYALSIPAAGAAGLLGTFELSIPSAYSSSVTTVPFRLHQAVQTNPDRVVVILSSKHYPANSDHQEEPTQTRGKHVPPVFDIWAVQFPLPLPPPHDQPQPMDILWHRRGEDVPMYTAYDGERKAFLLVGSSHYRPIEVAPAPTYEPSADEIAPIPRAGENLDSGNTSIATQPPKPPPYSWTQTSDSITMAIPLPSDTKTEDIKVTFSPRTLTVLVQGAPAPDNTVHVELPRFMLKPVWDGIHPATSLWTFDRAADRAFGVLTLHLDKQHEGTRWPHVFAAAGTGADDADVDVPETLDPSELYAIREALEKYTAALRDGTDASRLGLGRGVPSLAEGEIDDEVDTAVGQTACLTWVGAEGAQPVWAGRDGHGDDGPLSVLSTPFPGAGATERPSLVVKTGLDGLVYALETAPTPETPPRWAHSSTFSALSFVLASKRDTRFTYHVGTEAVFAFEGGSREAGGNVYIYRSTGVHEKWAKQAVLKVGGGVAGSLLGVGLTRLANGKAVILCLCEGELNVLRAVV</sequence>
<gene>
    <name evidence="7" type="ORF">OBBRIDRAFT_491288</name>
</gene>
<evidence type="ECO:0000313" key="8">
    <source>
        <dbReference type="Proteomes" id="UP000250043"/>
    </source>
</evidence>
<evidence type="ECO:0000259" key="6">
    <source>
        <dbReference type="PROSITE" id="PS51203"/>
    </source>
</evidence>
<dbReference type="InterPro" id="IPR008978">
    <property type="entry name" value="HSP20-like_chaperone"/>
</dbReference>
<evidence type="ECO:0000313" key="7">
    <source>
        <dbReference type="EMBL" id="OCH91845.1"/>
    </source>
</evidence>
<dbReference type="AlphaFoldDB" id="A0A8E2B4X1"/>
<dbReference type="CDD" id="cd06467">
    <property type="entry name" value="p23_NUDC_like"/>
    <property type="match status" value="1"/>
</dbReference>
<keyword evidence="5" id="KW-0539">Nucleus</keyword>
<dbReference type="GO" id="GO:0005634">
    <property type="term" value="C:nucleus"/>
    <property type="evidence" value="ECO:0007669"/>
    <property type="project" value="UniProtKB-SubCell"/>
</dbReference>
<comment type="subcellular location">
    <subcellularLocation>
        <location evidence="2">Cytoplasm</location>
    </subcellularLocation>
    <subcellularLocation>
        <location evidence="1">Nucleus</location>
    </subcellularLocation>
</comment>
<evidence type="ECO:0000256" key="1">
    <source>
        <dbReference type="ARBA" id="ARBA00004123"/>
    </source>
</evidence>
<dbReference type="OrthoDB" id="428655at2759"/>
<dbReference type="Proteomes" id="UP000250043">
    <property type="component" value="Unassembled WGS sequence"/>
</dbReference>